<reference evidence="2" key="1">
    <citation type="submission" date="2014-01" db="EMBL/GenBank/DDBJ databases">
        <authorList>
            <person name="Brown-Elliot B."/>
            <person name="Wallace R."/>
            <person name="Lenaerts A."/>
            <person name="Ordway D."/>
            <person name="DeGroote M.A."/>
            <person name="Parker T."/>
            <person name="Sizemore C."/>
            <person name="Tallon L.J."/>
            <person name="Sadzewicz L.K."/>
            <person name="Sengamalay N."/>
            <person name="Fraser C.M."/>
            <person name="Hine E."/>
            <person name="Shefchek K.A."/>
            <person name="Das S.P."/>
            <person name="Tettelin H."/>
        </authorList>
    </citation>
    <scope>NUCLEOTIDE SEQUENCE [LARGE SCALE GENOMIC DNA]</scope>
    <source>
        <strain evidence="2">4042</strain>
    </source>
</reference>
<dbReference type="EMBL" id="JAOB01000042">
    <property type="protein sequence ID" value="EUA42678.1"/>
    <property type="molecule type" value="Genomic_DNA"/>
</dbReference>
<organism evidence="2">
    <name type="scientific">Mycobacterium xenopi 4042</name>
    <dbReference type="NCBI Taxonomy" id="1299334"/>
    <lineage>
        <taxon>Bacteria</taxon>
        <taxon>Bacillati</taxon>
        <taxon>Actinomycetota</taxon>
        <taxon>Actinomycetes</taxon>
        <taxon>Mycobacteriales</taxon>
        <taxon>Mycobacteriaceae</taxon>
        <taxon>Mycobacterium</taxon>
    </lineage>
</organism>
<name>X8BHF9_MYCXE</name>
<evidence type="ECO:0000256" key="1">
    <source>
        <dbReference type="SAM" id="MobiDB-lite"/>
    </source>
</evidence>
<feature type="region of interest" description="Disordered" evidence="1">
    <location>
        <begin position="16"/>
        <end position="37"/>
    </location>
</feature>
<dbReference type="PATRIC" id="fig|1299334.3.peg.4688"/>
<comment type="caution">
    <text evidence="2">The sequence shown here is derived from an EMBL/GenBank/DDBJ whole genome shotgun (WGS) entry which is preliminary data.</text>
</comment>
<feature type="compositionally biased region" description="Basic and acidic residues" evidence="1">
    <location>
        <begin position="18"/>
        <end position="29"/>
    </location>
</feature>
<sequence>MRTVLSTTPMNYLLAGYRLRDTDPTDSRSAKSAGTPP</sequence>
<gene>
    <name evidence="2" type="ORF">I553_6538</name>
</gene>
<protein>
    <submittedName>
        <fullName evidence="2">Uncharacterized protein</fullName>
    </submittedName>
</protein>
<dbReference type="AlphaFoldDB" id="X8BHF9"/>
<evidence type="ECO:0000313" key="2">
    <source>
        <dbReference type="EMBL" id="EUA42678.1"/>
    </source>
</evidence>
<accession>X8BHF9</accession>
<proteinExistence type="predicted"/>